<feature type="domain" description="ABC transporter" evidence="12">
    <location>
        <begin position="960"/>
        <end position="1191"/>
    </location>
</feature>
<keyword evidence="8 11" id="KW-1133">Transmembrane helix</keyword>
<dbReference type="InterPro" id="IPR027417">
    <property type="entry name" value="P-loop_NTPase"/>
</dbReference>
<feature type="transmembrane region" description="Helical" evidence="11">
    <location>
        <begin position="1848"/>
        <end position="1870"/>
    </location>
</feature>
<reference evidence="13" key="1">
    <citation type="submission" date="2015-07" db="EMBL/GenBank/DDBJ databases">
        <title>MeaNS - Measles Nucleotide Surveillance Program.</title>
        <authorList>
            <person name="Tran T."/>
            <person name="Druce J."/>
        </authorList>
    </citation>
    <scope>NUCLEOTIDE SEQUENCE</scope>
    <source>
        <strain evidence="13">UCB-OBI-ISO-001</strain>
        <tissue evidence="13">Gonad</tissue>
    </source>
</reference>
<dbReference type="SMART" id="SM00382">
    <property type="entry name" value="AAA"/>
    <property type="match status" value="2"/>
</dbReference>
<evidence type="ECO:0000313" key="13">
    <source>
        <dbReference type="EMBL" id="KOF95609.1"/>
    </source>
</evidence>
<evidence type="ECO:0000256" key="5">
    <source>
        <dbReference type="ARBA" id="ARBA00022737"/>
    </source>
</evidence>
<feature type="transmembrane region" description="Helical" evidence="11">
    <location>
        <begin position="1737"/>
        <end position="1759"/>
    </location>
</feature>
<gene>
    <name evidence="13" type="ORF">OCBIM_22037736mg</name>
</gene>
<dbReference type="EMBL" id="KQ416708">
    <property type="protein sequence ID" value="KOF95609.1"/>
    <property type="molecule type" value="Genomic_DNA"/>
</dbReference>
<feature type="transmembrane region" description="Helical" evidence="11">
    <location>
        <begin position="695"/>
        <end position="715"/>
    </location>
</feature>
<evidence type="ECO:0000256" key="4">
    <source>
        <dbReference type="ARBA" id="ARBA00022692"/>
    </source>
</evidence>
<evidence type="ECO:0000256" key="10">
    <source>
        <dbReference type="SAM" id="MobiDB-lite"/>
    </source>
</evidence>
<dbReference type="GO" id="GO:0140359">
    <property type="term" value="F:ABC-type transporter activity"/>
    <property type="evidence" value="ECO:0007669"/>
    <property type="project" value="InterPro"/>
</dbReference>
<dbReference type="PANTHER" id="PTHR19229:SF36">
    <property type="entry name" value="ATP-BINDING CASSETTE SUB-FAMILY A MEMBER 2"/>
    <property type="match status" value="1"/>
</dbReference>
<dbReference type="OMA" id="AWQDYIS"/>
<evidence type="ECO:0000256" key="9">
    <source>
        <dbReference type="ARBA" id="ARBA00023136"/>
    </source>
</evidence>
<dbReference type="InterPro" id="IPR003439">
    <property type="entry name" value="ABC_transporter-like_ATP-bd"/>
</dbReference>
<evidence type="ECO:0000256" key="6">
    <source>
        <dbReference type="ARBA" id="ARBA00022741"/>
    </source>
</evidence>
<keyword evidence="7" id="KW-0067">ATP-binding</keyword>
<dbReference type="GO" id="GO:0016020">
    <property type="term" value="C:membrane"/>
    <property type="evidence" value="ECO:0007669"/>
    <property type="project" value="UniProtKB-SubCell"/>
</dbReference>
<dbReference type="GO" id="GO:0016887">
    <property type="term" value="F:ATP hydrolysis activity"/>
    <property type="evidence" value="ECO:0007669"/>
    <property type="project" value="InterPro"/>
</dbReference>
<protein>
    <recommendedName>
        <fullName evidence="12">ABC transporter domain-containing protein</fullName>
    </recommendedName>
</protein>
<sequence length="2408" mass="275466">MESFRHLTILTWKNLTLHKRNFFRAGVEIIWPLCLFLILVAVKTRPDLIKQKEECHFDGRALPSAGLLPFVQTYVCTISNNCHKNITTGELPGVIDNFNQSILTKVVKDVQIIIKNSSYQEMFLRSLETYRILEDLYHLLEDGNVQGSLQISNFLIDPGRIQRTVREQRINITPSALAELQNASINLMSFVKMISDREDIGTVKWMNDVQNILTQRAGILQNPNNVQMIYNSICNGSMLTRVLTFQDPSAAIQVQKELCQNLTQKQALMLAKDFQDNFSWIAFIEEFEKYAKQNTHQTLDLKGLVRNLVLVEDFWKSIQKMEYLGKVFTNWNDISDQIRNFNPQSFTNGSVNSTAILNSISNIFCGRNTTLEFSGYQQSKIAQRLQDYRSRPSVEKNLDDLDDTVSDFYKDVMKSLENNPLTRFLWKNVIKSVMLGVIPYAPDAPIVKKIIKKASEGFENIRNIFSELVEIANNPDNIIKNLRNLSKILTLLCSSDNQQINSSPFLQRDFIDSLSLCQSNVTKFFMMTKENKENISRYTWEKALNNTFYLVKILDQYSKYFNFDKFKPYPNESALVKDSLQFVENDTLLAALIFNIDPNSETLPTHVEYKIRMDADKVDSTQRIRDKWWTPGPRPRPLPDQKYFTHGFIFLQDMIDHAIIGQQTGQDVTSGIYTQQFPYPCYLEDKFTKTISKSLPLFMVLAWIFSVAMIVKSVVYEKEKRLKEVMKIMGLKNNVYWISWFIDAFVIMMLSVILLVITLKGGHVIEHSDAGLLFLFMLCFCISTISLCFLISMFFSRANLAAVCGGFIYYIIYLPYNMCMQWEDYMNIHWKRFACLSSNVAFGFGCHYIARFEEQAVGLQWSNINSSSMPDDKFSMLQCMFMMLLDASIYLLLSWYIEAVYPGTYGIPRKWYFPFQKSYWLGYSYKYTQNVSMRKTPNVELSQEVSEKIEKVPNTFKVGVELKDLKKVYKKGQQPAVDGLSLKFYEGQITSFLGHNGAGKTTTVSILTGLFPPTDGTAIIYGKDVRCDIDDIRKNLSVCPQFNVLFDLLTVEEHLWFYAKLRGRKSKYLSVEIDKMMHDVGLLHKRKEPSKNLSGGMKRKLSVAISFIGGSKTVILDEPTAGVDPSSRRDIWDILLKYRQDRTIILTTHHMDEADILGDRIAIISNGKLQCCGSSLFLKKQYIDGYYLTIVKAENKEDSDKKNEKVPSLDLSNSSSCPSFKSAVSRPLSSPESVNEFIPSVKSEEKIPADLSSFNEQDNSLKKESSLSDYAENLSTPGFSKDRLVAFIKKYVPNSELIEDIGTEICFQLINDEEANFEELFSSLELNYADLGISTYGISDTTLEEVFLKVTEGCFERENIEAYELENTDAGILPRSINRDSFRRRLKNKIFKLKDSEKPDDKVVLDQETKDEMEACQGEGSYKVTGWQLTCQQFIALLKKRFHYQRRSKKGFICEILLPAAFVLLAMILAMIIPTYSEEPPLILHPWHYVPVENDRHLYMFFSNDAPYNNITQNLEQMLLSRVGIGNRCMNKSIYSLDGYPCQYKTSYWTSSNLMPDTLINCSCETGVQVCPKDPAYPQPPAKLISETDIMYNMTGRNISDWIVKTTMEYVKKRYGGFSFGEVNSLKSLNKSEITSFIDRLSRNSSSNFAANDTIWKSVESLLEGLITKNVAKVWFNNKGWASVAIYVNIMNNIVLRSSLPPGAKLQNYGITTINHPMALTKKQLTEENVVASVIDVLIAIGVLFALSFVPASFTLFLIEERKTNAKHLQMVCGTNHKIYWLAAITWDLINYCIPALLCILIFLAFDQQAYVSSTNLPCLIALLFLYGWAIIPMMYPFARFFDIPSTAFVALSCTNVFLGTITTLATFILEMLQNDDEELRYVNDILKKVFLLLPQYCFGRGLVQMAQDQLIYEISERFGETVYLNPFEWNKIGQNLFALFILGIIFFTITLLLEYSFWKKFWKPKRISAPFIPEDTDVKQEREKVMSNKTTDDILIIKNLTKVYTGYRKKQLAVDRLCISVPKGQCFGLLGVNGAGKTTTFKMLTGEISPTFGDAYINGHSIKTNINQVYQSISYCPQFDALNSLLTGREHLELYARLRGVPEKEVKQVANWAIYKLDLTKYADRPSQTYSGGNKRKLSTAIALIGNPSIIFLDEPTSGMDPKARRYLWNCINSLVKSGRSIILTSHSMEECEALCGKIAIMVNGRFQCLGSVQHLKNRFGDGYLLAVRLHGQHPDLQPVMKYITEHFPHAVCKEKHYNMISYQLGIKEVSLSKIFCIMENMKSQMNIEEYSVTQTTLDQVFIHFANSQSSTIETEIDLHADLKFVAEKYGNSPQDSRDTRNSLPVSNNFLQVCNEDNLSRCSSTVELVPNTPETKASKQKSMEEGQLYAYENTLQLDDEERKDIMV</sequence>
<keyword evidence="6" id="KW-0547">Nucleotide-binding</keyword>
<evidence type="ECO:0000256" key="3">
    <source>
        <dbReference type="ARBA" id="ARBA00022448"/>
    </source>
</evidence>
<feature type="transmembrane region" description="Helical" evidence="11">
    <location>
        <begin position="21"/>
        <end position="42"/>
    </location>
</feature>
<dbReference type="FunFam" id="3.40.50.300:FF:000327">
    <property type="entry name" value="ATP-binding cassette sub-family A member 3"/>
    <property type="match status" value="1"/>
</dbReference>
<name>A0A0L8I2K3_OCTBM</name>
<feature type="transmembrane region" description="Helical" evidence="11">
    <location>
        <begin position="1452"/>
        <end position="1473"/>
    </location>
</feature>
<evidence type="ECO:0000256" key="8">
    <source>
        <dbReference type="ARBA" id="ARBA00022989"/>
    </source>
</evidence>
<feature type="transmembrane region" description="Helical" evidence="11">
    <location>
        <begin position="1815"/>
        <end position="1836"/>
    </location>
</feature>
<dbReference type="GO" id="GO:0005319">
    <property type="term" value="F:lipid transporter activity"/>
    <property type="evidence" value="ECO:0007669"/>
    <property type="project" value="TreeGrafter"/>
</dbReference>
<dbReference type="PROSITE" id="PS00211">
    <property type="entry name" value="ABC_TRANSPORTER_1"/>
    <property type="match status" value="1"/>
</dbReference>
<dbReference type="FunFam" id="3.40.50.300:FF:000264">
    <property type="entry name" value="ATP-binding cassette, sub-family A (ABC1), member 1"/>
    <property type="match status" value="1"/>
</dbReference>
<feature type="transmembrane region" description="Helical" evidence="11">
    <location>
        <begin position="1779"/>
        <end position="1803"/>
    </location>
</feature>
<feature type="compositionally biased region" description="Low complexity" evidence="10">
    <location>
        <begin position="1208"/>
        <end position="1219"/>
    </location>
</feature>
<dbReference type="InterPro" id="IPR003593">
    <property type="entry name" value="AAA+_ATPase"/>
</dbReference>
<feature type="transmembrane region" description="Helical" evidence="11">
    <location>
        <begin position="798"/>
        <end position="816"/>
    </location>
</feature>
<dbReference type="InterPro" id="IPR026082">
    <property type="entry name" value="ABCA"/>
</dbReference>
<dbReference type="InterPro" id="IPR017871">
    <property type="entry name" value="ABC_transporter-like_CS"/>
</dbReference>
<evidence type="ECO:0000256" key="1">
    <source>
        <dbReference type="ARBA" id="ARBA00004141"/>
    </source>
</evidence>
<keyword evidence="4 11" id="KW-0812">Transmembrane</keyword>
<dbReference type="InterPro" id="IPR013525">
    <property type="entry name" value="ABC2_TM"/>
</dbReference>
<evidence type="ECO:0000256" key="2">
    <source>
        <dbReference type="ARBA" id="ARBA00008869"/>
    </source>
</evidence>
<evidence type="ECO:0000256" key="11">
    <source>
        <dbReference type="SAM" id="Phobius"/>
    </source>
</evidence>
<feature type="region of interest" description="Disordered" evidence="10">
    <location>
        <begin position="1199"/>
        <end position="1234"/>
    </location>
</feature>
<organism evidence="13">
    <name type="scientific">Octopus bimaculoides</name>
    <name type="common">California two-spotted octopus</name>
    <dbReference type="NCBI Taxonomy" id="37653"/>
    <lineage>
        <taxon>Eukaryota</taxon>
        <taxon>Metazoa</taxon>
        <taxon>Spiralia</taxon>
        <taxon>Lophotrochozoa</taxon>
        <taxon>Mollusca</taxon>
        <taxon>Cephalopoda</taxon>
        <taxon>Coleoidea</taxon>
        <taxon>Octopodiformes</taxon>
        <taxon>Octopoda</taxon>
        <taxon>Incirrata</taxon>
        <taxon>Octopodidae</taxon>
        <taxon>Octopus</taxon>
    </lineage>
</organism>
<comment type="subcellular location">
    <subcellularLocation>
        <location evidence="1">Membrane</location>
        <topology evidence="1">Multi-pass membrane protein</topology>
    </subcellularLocation>
</comment>
<keyword evidence="9 11" id="KW-0472">Membrane</keyword>
<feature type="domain" description="ABC transporter" evidence="12">
    <location>
        <begin position="1996"/>
        <end position="2230"/>
    </location>
</feature>
<dbReference type="PROSITE" id="PS50893">
    <property type="entry name" value="ABC_TRANSPORTER_2"/>
    <property type="match status" value="2"/>
</dbReference>
<dbReference type="Gene3D" id="3.40.50.300">
    <property type="entry name" value="P-loop containing nucleotide triphosphate hydrolases"/>
    <property type="match status" value="2"/>
</dbReference>
<dbReference type="Pfam" id="PF00005">
    <property type="entry name" value="ABC_tran"/>
    <property type="match status" value="2"/>
</dbReference>
<feature type="transmembrane region" description="Helical" evidence="11">
    <location>
        <begin position="735"/>
        <end position="759"/>
    </location>
</feature>
<feature type="transmembrane region" description="Helical" evidence="11">
    <location>
        <begin position="771"/>
        <end position="791"/>
    </location>
</feature>
<proteinExistence type="inferred from homology"/>
<feature type="transmembrane region" description="Helical" evidence="11">
    <location>
        <begin position="875"/>
        <end position="897"/>
    </location>
</feature>
<dbReference type="InterPro" id="IPR056264">
    <property type="entry name" value="R2_ABCA1-4-like"/>
</dbReference>
<keyword evidence="3" id="KW-0813">Transport</keyword>
<evidence type="ECO:0000256" key="7">
    <source>
        <dbReference type="ARBA" id="ARBA00022840"/>
    </source>
</evidence>
<dbReference type="OrthoDB" id="10255969at2759"/>
<dbReference type="SUPFAM" id="SSF52540">
    <property type="entry name" value="P-loop containing nucleoside triphosphate hydrolases"/>
    <property type="match status" value="2"/>
</dbReference>
<accession>A0A0L8I2K3</accession>
<feature type="transmembrane region" description="Helical" evidence="11">
    <location>
        <begin position="1937"/>
        <end position="1959"/>
    </location>
</feature>
<dbReference type="GO" id="GO:0005524">
    <property type="term" value="F:ATP binding"/>
    <property type="evidence" value="ECO:0007669"/>
    <property type="project" value="UniProtKB-KW"/>
</dbReference>
<keyword evidence="5" id="KW-0677">Repeat</keyword>
<dbReference type="PANTHER" id="PTHR19229">
    <property type="entry name" value="ATP-BINDING CASSETTE TRANSPORTER SUBFAMILY A ABCA"/>
    <property type="match status" value="1"/>
</dbReference>
<dbReference type="Pfam" id="PF12698">
    <property type="entry name" value="ABC2_membrane_3"/>
    <property type="match status" value="2"/>
</dbReference>
<evidence type="ECO:0000259" key="12">
    <source>
        <dbReference type="PROSITE" id="PS50893"/>
    </source>
</evidence>
<dbReference type="CDD" id="cd03263">
    <property type="entry name" value="ABC_subfamily_A"/>
    <property type="match status" value="2"/>
</dbReference>
<dbReference type="Pfam" id="PF23321">
    <property type="entry name" value="R1_ABCA1"/>
    <property type="match status" value="1"/>
</dbReference>
<comment type="similarity">
    <text evidence="2">Belongs to the ABC transporter superfamily. ABCA family.</text>
</comment>